<protein>
    <submittedName>
        <fullName evidence="4">Soluble epoxide hydrolase</fullName>
    </submittedName>
</protein>
<keyword evidence="5" id="KW-1185">Reference proteome</keyword>
<proteinExistence type="inferred from homology"/>
<organism evidence="5">
    <name type="scientific">Melampsora larici-populina (strain 98AG31 / pathotype 3-4-7)</name>
    <name type="common">Poplar leaf rust fungus</name>
    <dbReference type="NCBI Taxonomy" id="747676"/>
    <lineage>
        <taxon>Eukaryota</taxon>
        <taxon>Fungi</taxon>
        <taxon>Dikarya</taxon>
        <taxon>Basidiomycota</taxon>
        <taxon>Pucciniomycotina</taxon>
        <taxon>Pucciniomycetes</taxon>
        <taxon>Pucciniales</taxon>
        <taxon>Melampsoraceae</taxon>
        <taxon>Melampsora</taxon>
    </lineage>
</organism>
<dbReference type="InterPro" id="IPR000073">
    <property type="entry name" value="AB_hydrolase_1"/>
</dbReference>
<evidence type="ECO:0000313" key="5">
    <source>
        <dbReference type="Proteomes" id="UP000001072"/>
    </source>
</evidence>
<dbReference type="STRING" id="747676.F4S469"/>
<dbReference type="GeneID" id="18926541"/>
<evidence type="ECO:0000259" key="3">
    <source>
        <dbReference type="Pfam" id="PF00561"/>
    </source>
</evidence>
<dbReference type="InterPro" id="IPR000639">
    <property type="entry name" value="Epox_hydrolase-like"/>
</dbReference>
<dbReference type="RefSeq" id="XP_007416179.1">
    <property type="nucleotide sequence ID" value="XM_007416117.1"/>
</dbReference>
<dbReference type="PRINTS" id="PR00412">
    <property type="entry name" value="EPOXHYDRLASE"/>
</dbReference>
<dbReference type="Pfam" id="PF00561">
    <property type="entry name" value="Abhydrolase_1"/>
    <property type="match status" value="1"/>
</dbReference>
<dbReference type="InParanoid" id="F4S469"/>
<dbReference type="HOGENOM" id="CLU_020336_7_0_1"/>
<name>F4S469_MELLP</name>
<comment type="similarity">
    <text evidence="2">Belongs to the AB hydrolase superfamily. Epoxide hydrolase family.</text>
</comment>
<keyword evidence="1 4" id="KW-0378">Hydrolase</keyword>
<dbReference type="eggNOG" id="KOG4178">
    <property type="taxonomic scope" value="Eukaryota"/>
</dbReference>
<accession>F4S469</accession>
<feature type="domain" description="AB hydrolase-1" evidence="3">
    <location>
        <begin position="41"/>
        <end position="334"/>
    </location>
</feature>
<reference evidence="5" key="1">
    <citation type="journal article" date="2011" name="Proc. Natl. Acad. Sci. U.S.A.">
        <title>Obligate biotrophy features unraveled by the genomic analysis of rust fungi.</title>
        <authorList>
            <person name="Duplessis S."/>
            <person name="Cuomo C.A."/>
            <person name="Lin Y.-C."/>
            <person name="Aerts A."/>
            <person name="Tisserant E."/>
            <person name="Veneault-Fourrey C."/>
            <person name="Joly D.L."/>
            <person name="Hacquard S."/>
            <person name="Amselem J."/>
            <person name="Cantarel B.L."/>
            <person name="Chiu R."/>
            <person name="Coutinho P.M."/>
            <person name="Feau N."/>
            <person name="Field M."/>
            <person name="Frey P."/>
            <person name="Gelhaye E."/>
            <person name="Goldberg J."/>
            <person name="Grabherr M.G."/>
            <person name="Kodira C.D."/>
            <person name="Kohler A."/>
            <person name="Kuees U."/>
            <person name="Lindquist E.A."/>
            <person name="Lucas S.M."/>
            <person name="Mago R."/>
            <person name="Mauceli E."/>
            <person name="Morin E."/>
            <person name="Murat C."/>
            <person name="Pangilinan J.L."/>
            <person name="Park R."/>
            <person name="Pearson M."/>
            <person name="Quesneville H."/>
            <person name="Rouhier N."/>
            <person name="Sakthikumar S."/>
            <person name="Salamov A.A."/>
            <person name="Schmutz J."/>
            <person name="Selles B."/>
            <person name="Shapiro H."/>
            <person name="Tanguay P."/>
            <person name="Tuskan G.A."/>
            <person name="Henrissat B."/>
            <person name="Van de Peer Y."/>
            <person name="Rouze P."/>
            <person name="Ellis J.G."/>
            <person name="Dodds P.N."/>
            <person name="Schein J.E."/>
            <person name="Zhong S."/>
            <person name="Hamelin R.C."/>
            <person name="Grigoriev I.V."/>
            <person name="Szabo L.J."/>
            <person name="Martin F."/>
        </authorList>
    </citation>
    <scope>NUCLEOTIDE SEQUENCE [LARGE SCALE GENOMIC DNA]</scope>
    <source>
        <strain evidence="5">98AG31 / pathotype 3-4-7</strain>
    </source>
</reference>
<dbReference type="PANTHER" id="PTHR43329">
    <property type="entry name" value="EPOXIDE HYDROLASE"/>
    <property type="match status" value="1"/>
</dbReference>
<sequence>MSKAYIEPIPTDPNSFNWKYLIVSSGHEYRYIDQNEHAKDVVLCLHGFPDLAFGWRYQIVELVRRGYRVIAPDLLGYGGTSKPTEIEPYTFFCMSTSVREILDHLKVNKVVLVGHDWGAPLSGRFLLYFPERIRAWVTICAPPNPGPKPGAGLVDLPTAIRKNIPHFGYQLYFMSEASGKELTRWAKTFLLVVYCHMARRLSSPEARKVAASAAGRKPSYVLEGVFRGRLMESKDLLEYAKVDDPETEYYISEFRRGGLMGPVNWYKTRVLNHSDDLAYNVPDTFPKNIPSLYIQATEDEALPPRLVSESQLDERFPGRNLKVIQIKGANHWLLQDPQYRDKFTAELCNWIDKQVKVFKPKL</sequence>
<dbReference type="KEGG" id="mlr:MELLADRAFT_123933"/>
<evidence type="ECO:0000313" key="4">
    <source>
        <dbReference type="EMBL" id="EGG00532.1"/>
    </source>
</evidence>
<dbReference type="EMBL" id="GL883146">
    <property type="protein sequence ID" value="EGG00532.1"/>
    <property type="molecule type" value="Genomic_DNA"/>
</dbReference>
<dbReference type="GO" id="GO:0016787">
    <property type="term" value="F:hydrolase activity"/>
    <property type="evidence" value="ECO:0007669"/>
    <property type="project" value="UniProtKB-KW"/>
</dbReference>
<dbReference type="PRINTS" id="PR00111">
    <property type="entry name" value="ABHYDROLASE"/>
</dbReference>
<dbReference type="SUPFAM" id="SSF53474">
    <property type="entry name" value="alpha/beta-Hydrolases"/>
    <property type="match status" value="1"/>
</dbReference>
<evidence type="ECO:0000256" key="2">
    <source>
        <dbReference type="ARBA" id="ARBA00038334"/>
    </source>
</evidence>
<dbReference type="OrthoDB" id="284184at2759"/>
<dbReference type="Gene3D" id="3.40.50.1820">
    <property type="entry name" value="alpha/beta hydrolase"/>
    <property type="match status" value="1"/>
</dbReference>
<dbReference type="InterPro" id="IPR029058">
    <property type="entry name" value="AB_hydrolase_fold"/>
</dbReference>
<gene>
    <name evidence="4" type="ORF">MELLADRAFT_123933</name>
</gene>
<dbReference type="Proteomes" id="UP000001072">
    <property type="component" value="Unassembled WGS sequence"/>
</dbReference>
<dbReference type="AlphaFoldDB" id="F4S469"/>
<evidence type="ECO:0000256" key="1">
    <source>
        <dbReference type="ARBA" id="ARBA00022801"/>
    </source>
</evidence>
<dbReference type="VEuPathDB" id="FungiDB:MELLADRAFT_123933"/>